<comment type="subcellular location">
    <subcellularLocation>
        <location evidence="1">Cytoplasm</location>
    </subcellularLocation>
</comment>
<keyword evidence="8" id="KW-1185">Reference proteome</keyword>
<gene>
    <name evidence="7" type="ORF">MN202_04540</name>
</gene>
<evidence type="ECO:0000256" key="5">
    <source>
        <dbReference type="ARBA" id="ARBA00038253"/>
    </source>
</evidence>
<organism evidence="7 8">
    <name type="scientific">Rheinheimera muenzenbergensis</name>
    <dbReference type="NCBI Taxonomy" id="1193628"/>
    <lineage>
        <taxon>Bacteria</taxon>
        <taxon>Pseudomonadati</taxon>
        <taxon>Pseudomonadota</taxon>
        <taxon>Gammaproteobacteria</taxon>
        <taxon>Chromatiales</taxon>
        <taxon>Chromatiaceae</taxon>
        <taxon>Rheinheimera</taxon>
    </lineage>
</organism>
<dbReference type="SMART" id="SM00028">
    <property type="entry name" value="TPR"/>
    <property type="match status" value="5"/>
</dbReference>
<keyword evidence="3" id="KW-0677">Repeat</keyword>
<comment type="similarity">
    <text evidence="5">Belongs to the Rap family.</text>
</comment>
<evidence type="ECO:0000313" key="8">
    <source>
        <dbReference type="Proteomes" id="UP001375382"/>
    </source>
</evidence>
<feature type="transmembrane region" description="Helical" evidence="6">
    <location>
        <begin position="432"/>
        <end position="451"/>
    </location>
</feature>
<dbReference type="Proteomes" id="UP001375382">
    <property type="component" value="Unassembled WGS sequence"/>
</dbReference>
<dbReference type="PROSITE" id="PS51257">
    <property type="entry name" value="PROKAR_LIPOPROTEIN"/>
    <property type="match status" value="1"/>
</dbReference>
<keyword evidence="6" id="KW-0812">Transmembrane</keyword>
<evidence type="ECO:0000256" key="2">
    <source>
        <dbReference type="ARBA" id="ARBA00022490"/>
    </source>
</evidence>
<keyword evidence="2" id="KW-0963">Cytoplasm</keyword>
<evidence type="ECO:0000256" key="6">
    <source>
        <dbReference type="SAM" id="Phobius"/>
    </source>
</evidence>
<dbReference type="SUPFAM" id="SSF48452">
    <property type="entry name" value="TPR-like"/>
    <property type="match status" value="2"/>
</dbReference>
<keyword evidence="4" id="KW-0802">TPR repeat</keyword>
<sequence>MKTYINATWLLTVWLISGCLFSASVIATEPQWLQQVAANKRQQPEAMLALFNQHQAELPALSAEDRAAARYQQAALLGILGRHQEQQQAAEQGLAELADSTLLLKVKLLYELGFAREMQTDYPAALQHYLDGITLATHLENEKYILYGQINHAAILSNRNNMQQALALLKDTYQRAQLLNDAEVTAEVMSELGLLYASLAYEQEAISLLKQALAAYEKLGWQKEQITVLFNLARTYSYMEQFQLALQTYNEMLQKSLQVQDQVNLYHAYLGLAIASSDSGRADAALSYIAKAEQYLPQLQSRSHLSTHHFEKAQIFQKLKQTSLAMQQLMLAEQRLTEEGVEADSPTRLNVWYLKAKLQAEQGEYDKAYQTLHEFIFVFQDARNKENELAFEQLRLAFDQERQQQQTRLLEQDNELKALRLSEAEREQKIQILWLAILGCSTLILLVLLLWQLTRRKQKFLNQAADSAGQQDNA</sequence>
<accession>A0ABU8C3P6</accession>
<evidence type="ECO:0000256" key="1">
    <source>
        <dbReference type="ARBA" id="ARBA00004496"/>
    </source>
</evidence>
<protein>
    <submittedName>
        <fullName evidence="7">Tetratricopeptide repeat protein</fullName>
    </submittedName>
</protein>
<dbReference type="EMBL" id="JALAAR010000003">
    <property type="protein sequence ID" value="MEH8016487.1"/>
    <property type="molecule type" value="Genomic_DNA"/>
</dbReference>
<dbReference type="InterPro" id="IPR019734">
    <property type="entry name" value="TPR_rpt"/>
</dbReference>
<dbReference type="Gene3D" id="1.25.40.10">
    <property type="entry name" value="Tetratricopeptide repeat domain"/>
    <property type="match status" value="2"/>
</dbReference>
<dbReference type="InterPro" id="IPR011990">
    <property type="entry name" value="TPR-like_helical_dom_sf"/>
</dbReference>
<evidence type="ECO:0000256" key="4">
    <source>
        <dbReference type="ARBA" id="ARBA00022803"/>
    </source>
</evidence>
<dbReference type="RefSeq" id="WP_335734907.1">
    <property type="nucleotide sequence ID" value="NZ_JALAAR010000003.1"/>
</dbReference>
<name>A0ABU8C3P6_9GAMM</name>
<dbReference type="PANTHER" id="PTHR46630">
    <property type="entry name" value="TETRATRICOPEPTIDE REPEAT PROTEIN 29"/>
    <property type="match status" value="1"/>
</dbReference>
<dbReference type="PANTHER" id="PTHR46630:SF1">
    <property type="entry name" value="TETRATRICOPEPTIDE REPEAT PROTEIN 29"/>
    <property type="match status" value="1"/>
</dbReference>
<evidence type="ECO:0000256" key="3">
    <source>
        <dbReference type="ARBA" id="ARBA00022737"/>
    </source>
</evidence>
<keyword evidence="6" id="KW-0472">Membrane</keyword>
<evidence type="ECO:0000313" key="7">
    <source>
        <dbReference type="EMBL" id="MEH8016487.1"/>
    </source>
</evidence>
<proteinExistence type="inferred from homology"/>
<reference evidence="7 8" key="1">
    <citation type="journal article" date="2023" name="Ecotoxicol. Environ. Saf.">
        <title>Mercury remediation potential of mercury-resistant strain Rheinheimera metallidurans sp. nov. isolated from a municipal waste dumping site.</title>
        <authorList>
            <person name="Yadav V."/>
            <person name="Manjhi A."/>
            <person name="Vadakedath N."/>
        </authorList>
    </citation>
    <scope>NUCLEOTIDE SEQUENCE [LARGE SCALE GENOMIC DNA]</scope>
    <source>
        <strain evidence="7 8">E-49</strain>
    </source>
</reference>
<keyword evidence="6" id="KW-1133">Transmembrane helix</keyword>
<comment type="caution">
    <text evidence="7">The sequence shown here is derived from an EMBL/GenBank/DDBJ whole genome shotgun (WGS) entry which is preliminary data.</text>
</comment>
<dbReference type="InterPro" id="IPR051476">
    <property type="entry name" value="Bac_ResReg_Asp_Phosphatase"/>
</dbReference>